<evidence type="ECO:0000256" key="1">
    <source>
        <dbReference type="SAM" id="MobiDB-lite"/>
    </source>
</evidence>
<name>A0AAD5H1N3_9CHLO</name>
<accession>A0AAD5H1N3</accession>
<feature type="region of interest" description="Disordered" evidence="1">
    <location>
        <begin position="180"/>
        <end position="256"/>
    </location>
</feature>
<dbReference type="Proteomes" id="UP001205105">
    <property type="component" value="Unassembled WGS sequence"/>
</dbReference>
<evidence type="ECO:0000313" key="2">
    <source>
        <dbReference type="EMBL" id="KAI7837828.1"/>
    </source>
</evidence>
<dbReference type="AlphaFoldDB" id="A0AAD5H1N3"/>
<dbReference type="EMBL" id="JADXDR010000142">
    <property type="protein sequence ID" value="KAI7837828.1"/>
    <property type="molecule type" value="Genomic_DNA"/>
</dbReference>
<organism evidence="2 3">
    <name type="scientific">Chlorella ohadii</name>
    <dbReference type="NCBI Taxonomy" id="2649997"/>
    <lineage>
        <taxon>Eukaryota</taxon>
        <taxon>Viridiplantae</taxon>
        <taxon>Chlorophyta</taxon>
        <taxon>core chlorophytes</taxon>
        <taxon>Trebouxiophyceae</taxon>
        <taxon>Chlorellales</taxon>
        <taxon>Chlorellaceae</taxon>
        <taxon>Chlorella clade</taxon>
        <taxon>Chlorella</taxon>
    </lineage>
</organism>
<keyword evidence="3" id="KW-1185">Reference proteome</keyword>
<protein>
    <submittedName>
        <fullName evidence="2">Uncharacterized protein</fullName>
    </submittedName>
</protein>
<evidence type="ECO:0000313" key="3">
    <source>
        <dbReference type="Proteomes" id="UP001205105"/>
    </source>
</evidence>
<comment type="caution">
    <text evidence="2">The sequence shown here is derived from an EMBL/GenBank/DDBJ whole genome shotgun (WGS) entry which is preliminary data.</text>
</comment>
<proteinExistence type="predicted"/>
<reference evidence="2" key="1">
    <citation type="submission" date="2020-11" db="EMBL/GenBank/DDBJ databases">
        <title>Chlorella ohadii genome sequencing and assembly.</title>
        <authorList>
            <person name="Murik O."/>
            <person name="Treves H."/>
            <person name="Kedem I."/>
            <person name="Shotland Y."/>
            <person name="Kaplan A."/>
        </authorList>
    </citation>
    <scope>NUCLEOTIDE SEQUENCE</scope>
    <source>
        <strain evidence="2">1</strain>
    </source>
</reference>
<gene>
    <name evidence="2" type="ORF">COHA_008316</name>
</gene>
<sequence>MSGIAHGRLCILSKLVHASERQWCRLVIPGAVLKLWQAIQREIKAAGSDFTIIAQSADGTRAWRFGARMTVQRPMLLELGPFYADNNVREGDTVNLYRDLLSNAIYVDVQRGPASQAAASAAALAAAVAGTAAAPAPGTAAELLPTLTIDPYVAAAAASATAKVLPCQVWTQHMGKVVKSREPAAAAGAAPKKRSPAHSEDDSDGDWSPTARAGSRSRGGVPGAGPLPLRRKLVDGQQASSRQSNSDEDSTDVYSAEQMRRFDALVDVAASLSQSPSLATSGQL</sequence>